<evidence type="ECO:0000256" key="3">
    <source>
        <dbReference type="ARBA" id="ARBA00022452"/>
    </source>
</evidence>
<keyword evidence="2 10" id="KW-0813">Transport</keyword>
<dbReference type="EMBL" id="QYBB01000011">
    <property type="protein sequence ID" value="RYC31781.1"/>
    <property type="molecule type" value="Genomic_DNA"/>
</dbReference>
<feature type="chain" id="PRO_5025709564" description="Porin" evidence="10">
    <location>
        <begin position="37"/>
        <end position="511"/>
    </location>
</feature>
<dbReference type="Proteomes" id="UP000290759">
    <property type="component" value="Unassembled WGS sequence"/>
</dbReference>
<evidence type="ECO:0000256" key="1">
    <source>
        <dbReference type="ARBA" id="ARBA00009521"/>
    </source>
</evidence>
<keyword evidence="12" id="KW-1185">Reference proteome</keyword>
<keyword evidence="8 10" id="KW-0472">Membrane</keyword>
<evidence type="ECO:0000313" key="12">
    <source>
        <dbReference type="Proteomes" id="UP000290759"/>
    </source>
</evidence>
<dbReference type="Pfam" id="PF02530">
    <property type="entry name" value="Porin_2"/>
    <property type="match status" value="1"/>
</dbReference>
<evidence type="ECO:0000313" key="11">
    <source>
        <dbReference type="EMBL" id="RYC31781.1"/>
    </source>
</evidence>
<name>A0A4Q2U9D9_9HYPH</name>
<keyword evidence="3 10" id="KW-1134">Transmembrane beta strand</keyword>
<keyword evidence="6 10" id="KW-0406">Ion transport</keyword>
<comment type="caution">
    <text evidence="11">The sequence shown here is derived from an EMBL/GenBank/DDBJ whole genome shotgun (WGS) entry which is preliminary data.</text>
</comment>
<comment type="similarity">
    <text evidence="1 10">Belongs to the alphaproteobacteria porin family.</text>
</comment>
<gene>
    <name evidence="11" type="ORF">D3273_11645</name>
</gene>
<dbReference type="OrthoDB" id="7801681at2"/>
<dbReference type="InterPro" id="IPR003684">
    <property type="entry name" value="Porin_alphabac"/>
</dbReference>
<evidence type="ECO:0000256" key="4">
    <source>
        <dbReference type="ARBA" id="ARBA00022692"/>
    </source>
</evidence>
<evidence type="ECO:0000256" key="6">
    <source>
        <dbReference type="ARBA" id="ARBA00023065"/>
    </source>
</evidence>
<evidence type="ECO:0000256" key="8">
    <source>
        <dbReference type="ARBA" id="ARBA00023136"/>
    </source>
</evidence>
<feature type="signal peptide" evidence="10">
    <location>
        <begin position="1"/>
        <end position="36"/>
    </location>
</feature>
<evidence type="ECO:0000256" key="5">
    <source>
        <dbReference type="ARBA" id="ARBA00022729"/>
    </source>
</evidence>
<dbReference type="GO" id="GO:0015288">
    <property type="term" value="F:porin activity"/>
    <property type="evidence" value="ECO:0007669"/>
    <property type="project" value="UniProtKB-KW"/>
</dbReference>
<accession>A0A4Q2U9D9</accession>
<reference evidence="11 12" key="1">
    <citation type="submission" date="2018-12" db="EMBL/GenBank/DDBJ databases">
        <authorList>
            <person name="Grouzdev D.S."/>
            <person name="Krutkina M.S."/>
        </authorList>
    </citation>
    <scope>NUCLEOTIDE SEQUENCE [LARGE SCALE GENOMIC DNA]</scope>
    <source>
        <strain evidence="11 12">RmlP026</strain>
    </source>
</reference>
<evidence type="ECO:0000256" key="10">
    <source>
        <dbReference type="RuleBase" id="RU364005"/>
    </source>
</evidence>
<keyword evidence="7 10" id="KW-0626">Porin</keyword>
<keyword evidence="4 10" id="KW-0812">Transmembrane</keyword>
<organism evidence="11 12">
    <name type="scientific">Lichenibacterium minor</name>
    <dbReference type="NCBI Taxonomy" id="2316528"/>
    <lineage>
        <taxon>Bacteria</taxon>
        <taxon>Pseudomonadati</taxon>
        <taxon>Pseudomonadota</taxon>
        <taxon>Alphaproteobacteria</taxon>
        <taxon>Hyphomicrobiales</taxon>
        <taxon>Lichenihabitantaceae</taxon>
        <taxon>Lichenibacterium</taxon>
    </lineage>
</organism>
<evidence type="ECO:0000256" key="2">
    <source>
        <dbReference type="ARBA" id="ARBA00022448"/>
    </source>
</evidence>
<evidence type="ECO:0000256" key="7">
    <source>
        <dbReference type="ARBA" id="ARBA00023114"/>
    </source>
</evidence>
<keyword evidence="9 10" id="KW-0998">Cell outer membrane</keyword>
<comment type="domain">
    <text evidence="10">Consists of 16-stranded beta-barrel sheets, with large surface-exposed loops, that form a transmembrane pore at the center of each barrel. The pore is partially ocluded by a peptide loop that folds into the pore lumen.</text>
</comment>
<dbReference type="GO" id="GO:0009279">
    <property type="term" value="C:cell outer membrane"/>
    <property type="evidence" value="ECO:0007669"/>
    <property type="project" value="UniProtKB-SubCell"/>
</dbReference>
<sequence>MQLVTKQNHSRWVIHFGGLTMKLGKSLLLGSAAAFAATVGAQAADLPVRKAAPVDYVRVCDWTGVGFFYIPGTDTCIQVGGLVRVEGLFVNNARQYYPTATVGSSTRLVAGGTTVPGRAEDESGFFARGRIAVDTRTQTAYGTLRAYVRYQIDRLQGLYAGGGSAGGQNTFANQGGNSAYLDKGYIQFAGITAGRVQSFFDFYADNYNYEGIANSDLSNNVFAYTYTGAGGFSATFAIEDHNQRNDGIGTIQGGAFEVGGVNQGATALTVGYGGETIPDLVGNVRLDQAWGSAQLSAAYHQVNTVSGPYAGTGGQGFNHNDADGFAVQGGVQLKLPMLAAGDDIWIEGAYQNGAYLYQDSVGYANAGFQSRFIGGFQHIDHDAIAIGNAGSTNGSYNLALSRGFSVMAAINHYFTATFHDVLFGSYEESGYGRAKNIDWTLGGLGDVSQFRVGNQFLYDPVKNLEIGLEFDYAKIYQTLAHNPGQAATALPIGVSKNPDAFEARLRIERDF</sequence>
<dbReference type="GO" id="GO:0046930">
    <property type="term" value="C:pore complex"/>
    <property type="evidence" value="ECO:0007669"/>
    <property type="project" value="UniProtKB-KW"/>
</dbReference>
<protein>
    <recommendedName>
        <fullName evidence="10">Porin</fullName>
    </recommendedName>
</protein>
<dbReference type="AlphaFoldDB" id="A0A4Q2U9D9"/>
<evidence type="ECO:0000256" key="9">
    <source>
        <dbReference type="ARBA" id="ARBA00023237"/>
    </source>
</evidence>
<dbReference type="GO" id="GO:0006811">
    <property type="term" value="P:monoatomic ion transport"/>
    <property type="evidence" value="ECO:0007669"/>
    <property type="project" value="UniProtKB-KW"/>
</dbReference>
<proteinExistence type="inferred from homology"/>
<comment type="function">
    <text evidence="10">Forms passive diffusion pores that allow small molecular weight hydrophilic materials across the outer membrane.</text>
</comment>
<comment type="subcellular location">
    <subcellularLocation>
        <location evidence="10">Cell outer membrane</location>
        <topology evidence="10">Multi-pass membrane protein</topology>
    </subcellularLocation>
</comment>
<reference evidence="11 12" key="2">
    <citation type="submission" date="2019-02" db="EMBL/GenBank/DDBJ databases">
        <title>'Lichenibacterium ramalinii' gen. nov. sp. nov., 'Lichenibacterium minor' gen. nov. sp. nov.</title>
        <authorList>
            <person name="Pankratov T."/>
        </authorList>
    </citation>
    <scope>NUCLEOTIDE SEQUENCE [LARGE SCALE GENOMIC DNA]</scope>
    <source>
        <strain evidence="11 12">RmlP026</strain>
    </source>
</reference>
<keyword evidence="5 10" id="KW-0732">Signal</keyword>